<dbReference type="PANTHER" id="PTHR34977">
    <property type="entry name" value="UPF0337 PROTEIN YJBJ"/>
    <property type="match status" value="1"/>
</dbReference>
<dbReference type="InterPro" id="IPR036629">
    <property type="entry name" value="YjbJ_sf"/>
</dbReference>
<dbReference type="InterPro" id="IPR026042">
    <property type="entry name" value="YjbJ"/>
</dbReference>
<organism evidence="3 4">
    <name type="scientific">Phyllobacterium phragmitis</name>
    <dbReference type="NCBI Taxonomy" id="2670329"/>
    <lineage>
        <taxon>Bacteria</taxon>
        <taxon>Pseudomonadati</taxon>
        <taxon>Pseudomonadota</taxon>
        <taxon>Alphaproteobacteria</taxon>
        <taxon>Hyphomicrobiales</taxon>
        <taxon>Phyllobacteriaceae</taxon>
        <taxon>Phyllobacterium</taxon>
    </lineage>
</organism>
<protein>
    <submittedName>
        <fullName evidence="3">CsbD family protein</fullName>
    </submittedName>
</protein>
<comment type="similarity">
    <text evidence="1">Belongs to the UPF0337 (CsbD) family.</text>
</comment>
<dbReference type="RefSeq" id="WP_407865391.1">
    <property type="nucleotide sequence ID" value="NZ_BAAFZP010000001.1"/>
</dbReference>
<reference evidence="3 4" key="1">
    <citation type="submission" date="2024-10" db="EMBL/GenBank/DDBJ databases">
        <title>Isolation, draft genome sequencing and identification of Phyllobacterium sp. NSA23, isolated from leaf soil.</title>
        <authorList>
            <person name="Akita H."/>
        </authorList>
    </citation>
    <scope>NUCLEOTIDE SEQUENCE [LARGE SCALE GENOMIC DNA]</scope>
    <source>
        <strain evidence="3 4">NSA23</strain>
    </source>
</reference>
<comment type="caution">
    <text evidence="3">The sequence shown here is derived from an EMBL/GenBank/DDBJ whole genome shotgun (WGS) entry which is preliminary data.</text>
</comment>
<evidence type="ECO:0000313" key="4">
    <source>
        <dbReference type="Proteomes" id="UP001628091"/>
    </source>
</evidence>
<name>A0ABQ0H1R1_9HYPH</name>
<accession>A0ABQ0H1R1</accession>
<proteinExistence type="inferred from homology"/>
<dbReference type="Pfam" id="PF05532">
    <property type="entry name" value="CsbD"/>
    <property type="match status" value="1"/>
</dbReference>
<sequence>MNWDQIAGQWRQVKGKVREQWGDLTDDDLERIAGNRDQLVGRLQERYGLAREEAKRQVDTWSSHM</sequence>
<dbReference type="Proteomes" id="UP001628091">
    <property type="component" value="Unassembled WGS sequence"/>
</dbReference>
<dbReference type="InterPro" id="IPR008462">
    <property type="entry name" value="CsbD"/>
</dbReference>
<dbReference type="PANTHER" id="PTHR34977:SF1">
    <property type="entry name" value="UPF0337 PROTEIN YJBJ"/>
    <property type="match status" value="1"/>
</dbReference>
<feature type="domain" description="CsbD-like" evidence="2">
    <location>
        <begin position="4"/>
        <end position="56"/>
    </location>
</feature>
<evidence type="ECO:0000259" key="2">
    <source>
        <dbReference type="Pfam" id="PF05532"/>
    </source>
</evidence>
<dbReference type="SUPFAM" id="SSF69047">
    <property type="entry name" value="Hypothetical protein YjbJ"/>
    <property type="match status" value="1"/>
</dbReference>
<dbReference type="Gene3D" id="1.10.1470.10">
    <property type="entry name" value="YjbJ"/>
    <property type="match status" value="1"/>
</dbReference>
<dbReference type="InterPro" id="IPR050423">
    <property type="entry name" value="UPF0337_stress_rsp"/>
</dbReference>
<evidence type="ECO:0000256" key="1">
    <source>
        <dbReference type="ARBA" id="ARBA00009129"/>
    </source>
</evidence>
<keyword evidence="4" id="KW-1185">Reference proteome</keyword>
<dbReference type="EMBL" id="BAAFZP010000001">
    <property type="protein sequence ID" value="GAB1582847.1"/>
    <property type="molecule type" value="Genomic_DNA"/>
</dbReference>
<dbReference type="PIRSF" id="PIRSF039008">
    <property type="entry name" value="YjbJ"/>
    <property type="match status" value="1"/>
</dbReference>
<evidence type="ECO:0000313" key="3">
    <source>
        <dbReference type="EMBL" id="GAB1582847.1"/>
    </source>
</evidence>
<gene>
    <name evidence="3" type="ORF">PPNSA23_27900</name>
</gene>